<comment type="similarity">
    <text evidence="1">Belongs to the LysR transcriptional regulatory family.</text>
</comment>
<dbReference type="GO" id="GO:0003700">
    <property type="term" value="F:DNA-binding transcription factor activity"/>
    <property type="evidence" value="ECO:0007669"/>
    <property type="project" value="InterPro"/>
</dbReference>
<dbReference type="PRINTS" id="PR00039">
    <property type="entry name" value="HTHLYSR"/>
</dbReference>
<dbReference type="KEGG" id="dsa:Desal_3789"/>
<dbReference type="eggNOG" id="COG0583">
    <property type="taxonomic scope" value="Bacteria"/>
</dbReference>
<evidence type="ECO:0000256" key="1">
    <source>
        <dbReference type="ARBA" id="ARBA00009437"/>
    </source>
</evidence>
<dbReference type="EMBL" id="CP001649">
    <property type="protein sequence ID" value="ACS81834.1"/>
    <property type="molecule type" value="Genomic_DNA"/>
</dbReference>
<evidence type="ECO:0000256" key="3">
    <source>
        <dbReference type="ARBA" id="ARBA00023125"/>
    </source>
</evidence>
<keyword evidence="3" id="KW-0238">DNA-binding</keyword>
<dbReference type="Gene3D" id="3.40.190.10">
    <property type="entry name" value="Periplasmic binding protein-like II"/>
    <property type="match status" value="2"/>
</dbReference>
<proteinExistence type="inferred from homology"/>
<dbReference type="InterPro" id="IPR050176">
    <property type="entry name" value="LTTR"/>
</dbReference>
<dbReference type="InterPro" id="IPR036390">
    <property type="entry name" value="WH_DNA-bd_sf"/>
</dbReference>
<keyword evidence="2" id="KW-0805">Transcription regulation</keyword>
<evidence type="ECO:0000313" key="6">
    <source>
        <dbReference type="EMBL" id="ACS81834.1"/>
    </source>
</evidence>
<dbReference type="InterPro" id="IPR000847">
    <property type="entry name" value="LysR_HTH_N"/>
</dbReference>
<dbReference type="Pfam" id="PF03466">
    <property type="entry name" value="LysR_substrate"/>
    <property type="match status" value="1"/>
</dbReference>
<dbReference type="InterPro" id="IPR036388">
    <property type="entry name" value="WH-like_DNA-bd_sf"/>
</dbReference>
<gene>
    <name evidence="6" type="ordered locus">Desal_3789</name>
</gene>
<dbReference type="PROSITE" id="PS50931">
    <property type="entry name" value="HTH_LYSR"/>
    <property type="match status" value="1"/>
</dbReference>
<organism evidence="6 7">
    <name type="scientific">Maridesulfovibrio salexigens (strain ATCC 14822 / DSM 2638 / NCIMB 8403 / VKM B-1763)</name>
    <name type="common">Desulfovibrio salexigens</name>
    <dbReference type="NCBI Taxonomy" id="526222"/>
    <lineage>
        <taxon>Bacteria</taxon>
        <taxon>Pseudomonadati</taxon>
        <taxon>Thermodesulfobacteriota</taxon>
        <taxon>Desulfovibrionia</taxon>
        <taxon>Desulfovibrionales</taxon>
        <taxon>Desulfovibrionaceae</taxon>
        <taxon>Maridesulfovibrio</taxon>
    </lineage>
</organism>
<dbReference type="Proteomes" id="UP000002601">
    <property type="component" value="Chromosome"/>
</dbReference>
<dbReference type="GO" id="GO:0003677">
    <property type="term" value="F:DNA binding"/>
    <property type="evidence" value="ECO:0007669"/>
    <property type="project" value="UniProtKB-KW"/>
</dbReference>
<evidence type="ECO:0000256" key="4">
    <source>
        <dbReference type="ARBA" id="ARBA00023163"/>
    </source>
</evidence>
<dbReference type="STRING" id="526222.Desal_3789"/>
<evidence type="ECO:0000256" key="2">
    <source>
        <dbReference type="ARBA" id="ARBA00023015"/>
    </source>
</evidence>
<dbReference type="FunFam" id="1.10.10.10:FF:000001">
    <property type="entry name" value="LysR family transcriptional regulator"/>
    <property type="match status" value="1"/>
</dbReference>
<dbReference type="InterPro" id="IPR005119">
    <property type="entry name" value="LysR_subst-bd"/>
</dbReference>
<sequence length="296" mass="32600">MFFIYDIRMFDIFKTAQLTPDLLRSFVVAADTGSFTRTAGLVHKTQAAVSMQIKKLEEDLQCLLFKRDGRGVTLTVEGEILYRYSSKILKLHDEALTAVSAPTLHGKIRLGAPDDYAMKHLPGILREFAVNHPQVQIDVFCDDTPTLSKMLKNGQLDLVIATDKVKTKYSAPLELTWILPQRMDPSEVEELPLALFHPVCCYRENGLKALNKIGRKYRIAYGSPSLAGLLAAVQGGLAIAVVTKDTTANGCRHAIPSDGLPPIESIYIDLRFQPGIRSEVISVFGGFIAKGLGIVI</sequence>
<evidence type="ECO:0000259" key="5">
    <source>
        <dbReference type="PROSITE" id="PS50931"/>
    </source>
</evidence>
<evidence type="ECO:0000313" key="7">
    <source>
        <dbReference type="Proteomes" id="UP000002601"/>
    </source>
</evidence>
<dbReference type="AlphaFoldDB" id="C6BUP0"/>
<accession>C6BUP0</accession>
<dbReference type="HOGENOM" id="CLU_039613_1_4_7"/>
<dbReference type="SUPFAM" id="SSF46785">
    <property type="entry name" value="Winged helix' DNA-binding domain"/>
    <property type="match status" value="1"/>
</dbReference>
<dbReference type="PANTHER" id="PTHR30579:SF7">
    <property type="entry name" value="HTH-TYPE TRANSCRIPTIONAL REGULATOR LRHA-RELATED"/>
    <property type="match status" value="1"/>
</dbReference>
<dbReference type="SUPFAM" id="SSF53850">
    <property type="entry name" value="Periplasmic binding protein-like II"/>
    <property type="match status" value="1"/>
</dbReference>
<dbReference type="Pfam" id="PF00126">
    <property type="entry name" value="HTH_1"/>
    <property type="match status" value="1"/>
</dbReference>
<reference evidence="6 7" key="1">
    <citation type="submission" date="2009-06" db="EMBL/GenBank/DDBJ databases">
        <title>Complete sequence of Desulfovibrio salexigens DSM 2638.</title>
        <authorList>
            <consortium name="US DOE Joint Genome Institute"/>
            <person name="Lucas S."/>
            <person name="Copeland A."/>
            <person name="Lapidus A."/>
            <person name="Glavina del Rio T."/>
            <person name="Tice H."/>
            <person name="Bruce D."/>
            <person name="Goodwin L."/>
            <person name="Pitluck S."/>
            <person name="Munk A.C."/>
            <person name="Brettin T."/>
            <person name="Detter J.C."/>
            <person name="Han C."/>
            <person name="Tapia R."/>
            <person name="Larimer F."/>
            <person name="Land M."/>
            <person name="Hauser L."/>
            <person name="Kyrpides N."/>
            <person name="Anderson I."/>
            <person name="Wall J.D."/>
            <person name="Arkin A.P."/>
            <person name="Dehal P."/>
            <person name="Chivian D."/>
            <person name="Giles B."/>
            <person name="Hazen T.C."/>
        </authorList>
    </citation>
    <scope>NUCLEOTIDE SEQUENCE [LARGE SCALE GENOMIC DNA]</scope>
    <source>
        <strain evidence="7">ATCC 14822 / DSM 2638 / NCIMB 8403 / VKM B-1763</strain>
    </source>
</reference>
<protein>
    <submittedName>
        <fullName evidence="6">Transcriptional regulator, LysR family</fullName>
    </submittedName>
</protein>
<dbReference type="Gene3D" id="1.10.10.10">
    <property type="entry name" value="Winged helix-like DNA-binding domain superfamily/Winged helix DNA-binding domain"/>
    <property type="match status" value="1"/>
</dbReference>
<keyword evidence="4" id="KW-0804">Transcription</keyword>
<keyword evidence="7" id="KW-1185">Reference proteome</keyword>
<dbReference type="PANTHER" id="PTHR30579">
    <property type="entry name" value="TRANSCRIPTIONAL REGULATOR"/>
    <property type="match status" value="1"/>
</dbReference>
<name>C6BUP0_MARSD</name>
<feature type="domain" description="HTH lysR-type" evidence="5">
    <location>
        <begin position="18"/>
        <end position="75"/>
    </location>
</feature>